<accession>A0A1I3FLS4</accession>
<evidence type="ECO:0000256" key="1">
    <source>
        <dbReference type="SAM" id="Phobius"/>
    </source>
</evidence>
<dbReference type="RefSeq" id="WP_093885187.1">
    <property type="nucleotide sequence ID" value="NZ_FOQY01000001.1"/>
</dbReference>
<dbReference type="EMBL" id="FOQY01000001">
    <property type="protein sequence ID" value="SFI12218.1"/>
    <property type="molecule type" value="Genomic_DNA"/>
</dbReference>
<evidence type="ECO:0000313" key="2">
    <source>
        <dbReference type="EMBL" id="SFI12218.1"/>
    </source>
</evidence>
<proteinExistence type="predicted"/>
<sequence length="136" mass="14448">MTTPVQARPAEGAGRRALWLAFASVVLTLILPLAGLVMSVFALVVSVRAIRALRSVTKPVTPAIVGIVVASLALLISAGVTAMQFYFSDELAAYTECGRGAGTVTAQNECVDQLERAMEKKMPFVRPGDVQFPFPP</sequence>
<feature type="transmembrane region" description="Helical" evidence="1">
    <location>
        <begin position="17"/>
        <end position="50"/>
    </location>
</feature>
<evidence type="ECO:0008006" key="4">
    <source>
        <dbReference type="Google" id="ProtNLM"/>
    </source>
</evidence>
<name>A0A1I3FLS4_9ACTN</name>
<dbReference type="GeneID" id="96296130"/>
<keyword evidence="3" id="KW-1185">Reference proteome</keyword>
<keyword evidence="1" id="KW-0812">Transmembrane</keyword>
<dbReference type="Proteomes" id="UP000199111">
    <property type="component" value="Unassembled WGS sequence"/>
</dbReference>
<dbReference type="AlphaFoldDB" id="A0A1I3FLS4"/>
<keyword evidence="1" id="KW-1133">Transmembrane helix</keyword>
<organism evidence="2 3">
    <name type="scientific">Streptosporangium canum</name>
    <dbReference type="NCBI Taxonomy" id="324952"/>
    <lineage>
        <taxon>Bacteria</taxon>
        <taxon>Bacillati</taxon>
        <taxon>Actinomycetota</taxon>
        <taxon>Actinomycetes</taxon>
        <taxon>Streptosporangiales</taxon>
        <taxon>Streptosporangiaceae</taxon>
        <taxon>Streptosporangium</taxon>
    </lineage>
</organism>
<gene>
    <name evidence="2" type="ORF">SAMN05216275_101244</name>
</gene>
<keyword evidence="1" id="KW-0472">Membrane</keyword>
<protein>
    <recommendedName>
        <fullName evidence="4">DUF4190 domain-containing protein</fullName>
    </recommendedName>
</protein>
<reference evidence="3" key="1">
    <citation type="submission" date="2016-10" db="EMBL/GenBank/DDBJ databases">
        <authorList>
            <person name="Varghese N."/>
            <person name="Submissions S."/>
        </authorList>
    </citation>
    <scope>NUCLEOTIDE SEQUENCE [LARGE SCALE GENOMIC DNA]</scope>
    <source>
        <strain evidence="3">CGMCC 4.2126</strain>
    </source>
</reference>
<evidence type="ECO:0000313" key="3">
    <source>
        <dbReference type="Proteomes" id="UP000199111"/>
    </source>
</evidence>
<feature type="transmembrane region" description="Helical" evidence="1">
    <location>
        <begin position="62"/>
        <end position="87"/>
    </location>
</feature>